<dbReference type="InterPro" id="IPR044922">
    <property type="entry name" value="DUF2063_N_sf"/>
</dbReference>
<evidence type="ECO:0000313" key="3">
    <source>
        <dbReference type="Proteomes" id="UP000473008"/>
    </source>
</evidence>
<evidence type="ECO:0000259" key="1">
    <source>
        <dbReference type="Pfam" id="PF09836"/>
    </source>
</evidence>
<dbReference type="Gene3D" id="1.10.150.690">
    <property type="entry name" value="DUF2063"/>
    <property type="match status" value="1"/>
</dbReference>
<proteinExistence type="predicted"/>
<dbReference type="AlphaFoldDB" id="A0A6M1RHR5"/>
<accession>A0A6M1RHR5</accession>
<protein>
    <submittedName>
        <fullName evidence="2">DUF2063 domain-containing protein</fullName>
    </submittedName>
</protein>
<dbReference type="RefSeq" id="WP_165012169.1">
    <property type="nucleotide sequence ID" value="NZ_JAALDL010000003.1"/>
</dbReference>
<evidence type="ECO:0000313" key="2">
    <source>
        <dbReference type="EMBL" id="NGN97149.1"/>
    </source>
</evidence>
<name>A0A6M1RHR5_9GAMM</name>
<dbReference type="Proteomes" id="UP000473008">
    <property type="component" value="Unassembled WGS sequence"/>
</dbReference>
<organism evidence="2 3">
    <name type="scientific">Grimontia sedimenti</name>
    <dbReference type="NCBI Taxonomy" id="2711294"/>
    <lineage>
        <taxon>Bacteria</taxon>
        <taxon>Pseudomonadati</taxon>
        <taxon>Pseudomonadota</taxon>
        <taxon>Gammaproteobacteria</taxon>
        <taxon>Vibrionales</taxon>
        <taxon>Vibrionaceae</taxon>
        <taxon>Grimontia</taxon>
    </lineage>
</organism>
<comment type="caution">
    <text evidence="2">The sequence shown here is derived from an EMBL/GenBank/DDBJ whole genome shotgun (WGS) entry which is preliminary data.</text>
</comment>
<dbReference type="EMBL" id="JAALDL010000003">
    <property type="protein sequence ID" value="NGN97149.1"/>
    <property type="molecule type" value="Genomic_DNA"/>
</dbReference>
<dbReference type="InterPro" id="IPR018640">
    <property type="entry name" value="DUF2063"/>
</dbReference>
<sequence length="258" mass="29255">MSLQSLQDSFQTILLSQQCTEADWVNEREGSLPSKDRLAIYYNAYRIRLIDVLRDNFEHTAVYLGDDWFNQLAADYVQTHPSTYTNIGYYGHLFAGFIAEQLPDDLEVAELAELDWTLRRAFDGEDSEVLTMETLQVKAAAEPENIQLCAVPTLTLTTHTCNTLDIWHAIDKEETPPTVEPLPQAVDVLIWRKGHSPHFRSISPLESAAISMIQTGINLNNLGAQLQAQFPDVDVSVEFGQMLHRWIEDEVLSFDGRN</sequence>
<reference evidence="2 3" key="1">
    <citation type="submission" date="2020-02" db="EMBL/GenBank/DDBJ databases">
        <title>The draft genome of Grimontia sedimenta sp. nov., isolated from benthic sediments near coral reefs south of Kuwait.</title>
        <authorList>
            <person name="Mahmoud H.M."/>
            <person name="Jose L."/>
            <person name="Eapen S."/>
        </authorList>
    </citation>
    <scope>NUCLEOTIDE SEQUENCE [LARGE SCALE GENOMIC DNA]</scope>
    <source>
        <strain evidence="2 3">S25</strain>
    </source>
</reference>
<feature type="domain" description="Putative DNA-binding" evidence="1">
    <location>
        <begin position="6"/>
        <end position="98"/>
    </location>
</feature>
<keyword evidence="3" id="KW-1185">Reference proteome</keyword>
<gene>
    <name evidence="2" type="ORF">G5S52_05610</name>
</gene>
<dbReference type="Pfam" id="PF09836">
    <property type="entry name" value="DUF2063"/>
    <property type="match status" value="1"/>
</dbReference>